<proteinExistence type="inferred from homology"/>
<dbReference type="Pfam" id="PF01266">
    <property type="entry name" value="DAO"/>
    <property type="match status" value="1"/>
</dbReference>
<evidence type="ECO:0000313" key="11">
    <source>
        <dbReference type="EMBL" id="OAQ86883.1"/>
    </source>
</evidence>
<evidence type="ECO:0000259" key="10">
    <source>
        <dbReference type="Pfam" id="PF01266"/>
    </source>
</evidence>
<comment type="cofactor">
    <cofactor evidence="1">
        <name>FAD</name>
        <dbReference type="ChEBI" id="CHEBI:57692"/>
    </cofactor>
</comment>
<evidence type="ECO:0000256" key="5">
    <source>
        <dbReference type="ARBA" id="ARBA00036066"/>
    </source>
</evidence>
<evidence type="ECO:0000256" key="7">
    <source>
        <dbReference type="ARBA" id="ARBA00038878"/>
    </source>
</evidence>
<dbReference type="InterPro" id="IPR036188">
    <property type="entry name" value="FAD/NAD-bd_sf"/>
</dbReference>
<evidence type="ECO:0000256" key="4">
    <source>
        <dbReference type="ARBA" id="ARBA00023002"/>
    </source>
</evidence>
<feature type="compositionally biased region" description="Polar residues" evidence="9">
    <location>
        <begin position="176"/>
        <end position="193"/>
    </location>
</feature>
<evidence type="ECO:0000256" key="9">
    <source>
        <dbReference type="SAM" id="MobiDB-lite"/>
    </source>
</evidence>
<evidence type="ECO:0000256" key="3">
    <source>
        <dbReference type="ARBA" id="ARBA00022827"/>
    </source>
</evidence>
<evidence type="ECO:0000256" key="1">
    <source>
        <dbReference type="ARBA" id="ARBA00001974"/>
    </source>
</evidence>
<dbReference type="PANTHER" id="PTHR43104:SF4">
    <property type="entry name" value="L-2-HYDROXYGLUTARATE DEHYDROGENASE, MITOCHONDRIAL"/>
    <property type="match status" value="1"/>
</dbReference>
<dbReference type="Gene3D" id="3.30.9.10">
    <property type="entry name" value="D-Amino Acid Oxidase, subunit A, domain 2"/>
    <property type="match status" value="1"/>
</dbReference>
<dbReference type="InterPro" id="IPR006076">
    <property type="entry name" value="FAD-dep_OxRdtase"/>
</dbReference>
<feature type="domain" description="FAD dependent oxidoreductase" evidence="10">
    <location>
        <begin position="319"/>
        <end position="715"/>
    </location>
</feature>
<reference evidence="11 12" key="1">
    <citation type="submission" date="2016-01" db="EMBL/GenBank/DDBJ databases">
        <title>Biosynthesis of antibiotic leucinostatins and their inhibition on Phytophthora in bio-control Purpureocillium lilacinum.</title>
        <authorList>
            <person name="Wang G."/>
            <person name="Liu Z."/>
            <person name="Lin R."/>
            <person name="Li E."/>
            <person name="Mao Z."/>
            <person name="Ling J."/>
            <person name="Yin W."/>
            <person name="Xie B."/>
        </authorList>
    </citation>
    <scope>NUCLEOTIDE SEQUENCE [LARGE SCALE GENOMIC DNA]</scope>
    <source>
        <strain evidence="11">PLBJ-1</strain>
    </source>
</reference>
<evidence type="ECO:0000313" key="12">
    <source>
        <dbReference type="Proteomes" id="UP000078240"/>
    </source>
</evidence>
<evidence type="ECO:0000256" key="2">
    <source>
        <dbReference type="ARBA" id="ARBA00022630"/>
    </source>
</evidence>
<sequence length="726" mass="76207">MSTNGDAASLPRAESPTGSPRSASVSLQAAATVNAGLRREPSRQSSQSSLTRNAPSPRGGRRRSAVLMNLQLNDPSIPGPGEMAQEHSGSQRLSPQPLSGSPLTADPHHHRAPSLGELHQELEAEQEAHVNRLLQMIRQQQLELQRLQAGRPSQGQDTAAEDAASETRARPIPGASMQSTSQTTLPGSQTVGSVGSYPRSPGFPHPRSSFDMARADLHRRSRTPSRGPSPRIRATSISAESGDWVLGGRDESAFYQAETQMLIRENQMLKHRIRDLEKQLSEMSGPTASTEPPIPSHLIRSSLTADESEAEATAKYTQVIGGGVVGLAIARQLALRNGAAASSSSSTSTTLLLERHGGVGTETSSRNSEVIHAGIYYGASSLKARLCVRGKQLLYGFCAAHGVGHRRTGKWIVAQTRAQREALERIERLCSGELGVPVRWVGDGEVRRAGEGVRAEEGALESPTTGIVDAHGLMVALQGLFEDAGGVVALNSPVTAITPLGGGGGGVGGGDGDASSSSSPSPKGSAGWELAVRDAATGETSTITAETIINAAGLGAADVHNMIVPPERRTRLHYAKGNYFSYAAPLPRVSRLIYPAPEPGAGGLGTHLTLDLGGRMRFGPDVEWVESPEDLAVNGARMADAVAEIQKYLPGVDASCLAPDYAGIRPKLSPGGAVGTGKGFNDFIIRMEDGYAGWVNLLGIESPGLTSSLAIGEEVERLLYGSVTPS</sequence>
<feature type="region of interest" description="Disordered" evidence="9">
    <location>
        <begin position="501"/>
        <end position="527"/>
    </location>
</feature>
<protein>
    <recommendedName>
        <fullName evidence="8">L-2-hydroxyglutarate dehydrogenase, mitochondrial</fullName>
        <ecNumber evidence="7">1.1.99.2</ecNumber>
    </recommendedName>
</protein>
<dbReference type="Gene3D" id="3.50.50.60">
    <property type="entry name" value="FAD/NAD(P)-binding domain"/>
    <property type="match status" value="1"/>
</dbReference>
<dbReference type="GO" id="GO:0047545">
    <property type="term" value="F:(S)-2-hydroxyglutarate dehydrogenase activity"/>
    <property type="evidence" value="ECO:0007669"/>
    <property type="project" value="UniProtKB-EC"/>
</dbReference>
<name>A0A179HBJ4_PURLI</name>
<comment type="similarity">
    <text evidence="6">Belongs to the L2HGDH family.</text>
</comment>
<dbReference type="AlphaFoldDB" id="A0A179HBJ4"/>
<comment type="catalytic activity">
    <reaction evidence="5">
        <text>(S)-2-hydroxyglutarate + A = 2-oxoglutarate + AH2</text>
        <dbReference type="Rhea" id="RHEA:21252"/>
        <dbReference type="ChEBI" id="CHEBI:13193"/>
        <dbReference type="ChEBI" id="CHEBI:16782"/>
        <dbReference type="ChEBI" id="CHEBI:16810"/>
        <dbReference type="ChEBI" id="CHEBI:17499"/>
        <dbReference type="EC" id="1.1.99.2"/>
    </reaction>
</comment>
<feature type="compositionally biased region" description="Polar residues" evidence="9">
    <location>
        <begin position="87"/>
        <end position="102"/>
    </location>
</feature>
<organism evidence="11 12">
    <name type="scientific">Purpureocillium lilacinum</name>
    <name type="common">Paecilomyces lilacinus</name>
    <dbReference type="NCBI Taxonomy" id="33203"/>
    <lineage>
        <taxon>Eukaryota</taxon>
        <taxon>Fungi</taxon>
        <taxon>Dikarya</taxon>
        <taxon>Ascomycota</taxon>
        <taxon>Pezizomycotina</taxon>
        <taxon>Sordariomycetes</taxon>
        <taxon>Hypocreomycetidae</taxon>
        <taxon>Hypocreales</taxon>
        <taxon>Ophiocordycipitaceae</taxon>
        <taxon>Purpureocillium</taxon>
    </lineage>
</organism>
<keyword evidence="3" id="KW-0274">FAD</keyword>
<accession>A0A179HBJ4</accession>
<feature type="region of interest" description="Disordered" evidence="9">
    <location>
        <begin position="1"/>
        <end position="112"/>
    </location>
</feature>
<comment type="caution">
    <text evidence="11">The sequence shown here is derived from an EMBL/GenBank/DDBJ whole genome shotgun (WGS) entry which is preliminary data.</text>
</comment>
<evidence type="ECO:0000256" key="8">
    <source>
        <dbReference type="ARBA" id="ARBA00041137"/>
    </source>
</evidence>
<feature type="compositionally biased region" description="Low complexity" evidence="9">
    <location>
        <begin position="513"/>
        <end position="527"/>
    </location>
</feature>
<feature type="region of interest" description="Disordered" evidence="9">
    <location>
        <begin position="146"/>
        <end position="210"/>
    </location>
</feature>
<gene>
    <name evidence="11" type="ORF">VFPBJ_00923</name>
</gene>
<dbReference type="SUPFAM" id="SSF51905">
    <property type="entry name" value="FAD/NAD(P)-binding domain"/>
    <property type="match status" value="1"/>
</dbReference>
<dbReference type="EC" id="1.1.99.2" evidence="7"/>
<feature type="compositionally biased region" description="Gly residues" evidence="9">
    <location>
        <begin position="501"/>
        <end position="512"/>
    </location>
</feature>
<dbReference type="EMBL" id="LSBH01000001">
    <property type="protein sequence ID" value="OAQ86883.1"/>
    <property type="molecule type" value="Genomic_DNA"/>
</dbReference>
<evidence type="ECO:0000256" key="6">
    <source>
        <dbReference type="ARBA" id="ARBA00037941"/>
    </source>
</evidence>
<keyword evidence="2" id="KW-0285">Flavoprotein</keyword>
<feature type="compositionally biased region" description="Polar residues" evidence="9">
    <location>
        <begin position="16"/>
        <end position="31"/>
    </location>
</feature>
<keyword evidence="4" id="KW-0560">Oxidoreductase</keyword>
<dbReference type="PANTHER" id="PTHR43104">
    <property type="entry name" value="L-2-HYDROXYGLUTARATE DEHYDROGENASE, MITOCHONDRIAL"/>
    <property type="match status" value="1"/>
</dbReference>
<dbReference type="Proteomes" id="UP000078240">
    <property type="component" value="Unassembled WGS sequence"/>
</dbReference>